<accession>A0A2M4BRI8</accession>
<reference evidence="5" key="1">
    <citation type="submission" date="2018-01" db="EMBL/GenBank/DDBJ databases">
        <title>An insight into the sialome of Amazonian anophelines.</title>
        <authorList>
            <person name="Ribeiro J.M."/>
            <person name="Scarpassa V."/>
            <person name="Calvo E."/>
        </authorList>
    </citation>
    <scope>NUCLEOTIDE SEQUENCE</scope>
    <source>
        <tissue evidence="5">Salivary glands</tissue>
    </source>
</reference>
<keyword evidence="3" id="KW-0551">Lipid droplet</keyword>
<evidence type="ECO:0000256" key="2">
    <source>
        <dbReference type="ARBA" id="ARBA00006311"/>
    </source>
</evidence>
<dbReference type="GO" id="GO:0010890">
    <property type="term" value="P:positive regulation of triglyceride storage"/>
    <property type="evidence" value="ECO:0007669"/>
    <property type="project" value="TreeGrafter"/>
</dbReference>
<dbReference type="AlphaFoldDB" id="A0A2M4BRI8"/>
<sequence>MSSKVQQSAENANGAANGGQQQPQQQPTGTEPSAAAEPTSNNGSASVHALLPHLESIDRMMGLPVVDATWQQTQMVYGRVKDSNRLLTWALGTVEDLVCRAATVSAPLVQFVDRPLQLVDQTLVRGIDRLELNAPILKEQPAEIYQQARSRVLETVKPHLERVCDLRSASHQRAASLKELSWRKANEVLATQYGCLAVDGLDATATVAERLLDYYFPKTEKDGESEDDNAPVGAKEDPVLHTVQTVGRLSNKVARRVYRTVSQRVKSLGLQDVRDYVATLVAVLRLTQYLNFINEKPSLVEEDPTVANRANDNGPAATSSSSTSPISASNTESPKTVTIPANDDVFTMSEVTAVEDNALKKKRIAFMNRQAGRWSACPLLLMLIGVISSCYR</sequence>
<feature type="compositionally biased region" description="Low complexity" evidence="4">
    <location>
        <begin position="1"/>
        <end position="33"/>
    </location>
</feature>
<comment type="similarity">
    <text evidence="2">Belongs to the perilipin family.</text>
</comment>
<evidence type="ECO:0000256" key="4">
    <source>
        <dbReference type="SAM" id="MobiDB-lite"/>
    </source>
</evidence>
<dbReference type="InterPro" id="IPR004279">
    <property type="entry name" value="Perilipin"/>
</dbReference>
<proteinExistence type="inferred from homology"/>
<comment type="subcellular location">
    <subcellularLocation>
        <location evidence="1">Lipid droplet</location>
    </subcellularLocation>
</comment>
<organism evidence="5">
    <name type="scientific">Anopheles marajoara</name>
    <dbReference type="NCBI Taxonomy" id="58244"/>
    <lineage>
        <taxon>Eukaryota</taxon>
        <taxon>Metazoa</taxon>
        <taxon>Ecdysozoa</taxon>
        <taxon>Arthropoda</taxon>
        <taxon>Hexapoda</taxon>
        <taxon>Insecta</taxon>
        <taxon>Pterygota</taxon>
        <taxon>Neoptera</taxon>
        <taxon>Endopterygota</taxon>
        <taxon>Diptera</taxon>
        <taxon>Nematocera</taxon>
        <taxon>Culicoidea</taxon>
        <taxon>Culicidae</taxon>
        <taxon>Anophelinae</taxon>
        <taxon>Anopheles</taxon>
    </lineage>
</organism>
<protein>
    <submittedName>
        <fullName evidence="5">Putative lipid storage droplets surface binding protein 2 lsd2</fullName>
    </submittedName>
</protein>
<dbReference type="GO" id="GO:0005811">
    <property type="term" value="C:lipid droplet"/>
    <property type="evidence" value="ECO:0007669"/>
    <property type="project" value="UniProtKB-SubCell"/>
</dbReference>
<dbReference type="PANTHER" id="PTHR14024">
    <property type="entry name" value="PERILIPIN"/>
    <property type="match status" value="1"/>
</dbReference>
<name>A0A2M4BRI8_9DIPT</name>
<feature type="region of interest" description="Disordered" evidence="4">
    <location>
        <begin position="1"/>
        <end position="45"/>
    </location>
</feature>
<dbReference type="EMBL" id="GGFJ01006247">
    <property type="protein sequence ID" value="MBW55388.1"/>
    <property type="molecule type" value="Transcribed_RNA"/>
</dbReference>
<evidence type="ECO:0000313" key="5">
    <source>
        <dbReference type="EMBL" id="MBW55388.1"/>
    </source>
</evidence>
<dbReference type="GO" id="GO:0019915">
    <property type="term" value="P:lipid storage"/>
    <property type="evidence" value="ECO:0007669"/>
    <property type="project" value="TreeGrafter"/>
</dbReference>
<feature type="region of interest" description="Disordered" evidence="4">
    <location>
        <begin position="303"/>
        <end position="338"/>
    </location>
</feature>
<dbReference type="Pfam" id="PF03036">
    <property type="entry name" value="Perilipin"/>
    <property type="match status" value="1"/>
</dbReference>
<evidence type="ECO:0000256" key="3">
    <source>
        <dbReference type="ARBA" id="ARBA00022677"/>
    </source>
</evidence>
<dbReference type="GO" id="GO:0005829">
    <property type="term" value="C:cytosol"/>
    <property type="evidence" value="ECO:0007669"/>
    <property type="project" value="TreeGrafter"/>
</dbReference>
<dbReference type="PANTHER" id="PTHR14024:SF53">
    <property type="entry name" value="LIPID STORAGE DROPLETS SURFACE-BINDING PROTEIN 2"/>
    <property type="match status" value="1"/>
</dbReference>
<evidence type="ECO:0000256" key="1">
    <source>
        <dbReference type="ARBA" id="ARBA00004502"/>
    </source>
</evidence>
<feature type="compositionally biased region" description="Low complexity" evidence="4">
    <location>
        <begin position="316"/>
        <end position="333"/>
    </location>
</feature>